<feature type="domain" description="Rv2525c-like glycoside hydrolase-like" evidence="2">
    <location>
        <begin position="39"/>
        <end position="183"/>
    </location>
</feature>
<keyword evidence="3" id="KW-0378">Hydrolase</keyword>
<proteinExistence type="predicted"/>
<feature type="chain" id="PRO_5046046992" evidence="1">
    <location>
        <begin position="23"/>
        <end position="431"/>
    </location>
</feature>
<dbReference type="Proteomes" id="UP001597101">
    <property type="component" value="Unassembled WGS sequence"/>
</dbReference>
<dbReference type="InterPro" id="IPR015020">
    <property type="entry name" value="Rv2525c-like_Glyco_Hydro-like"/>
</dbReference>
<sequence length="431" mass="48257">MPIKFSVFLVIIFISTIRSASADIAIVDVAVRTTPYLTELKSDGVKIVGRYYARCYQWSGKRLINMGPNNSLKGSKEKKLMELKSLLNANFGILSIYQYKSNWIGKFFGRTRAKIRNKKGQHVKKDGRYQYKYSTIKGDGCKTTRQPHGPKKEALLDAGAAIAQAEFAGQPKGSAIYFGLDFNFGGRIDSVEKKNILGGQSIKGNIRSEAYKRVLVYVQTVKAELAKHGYKLGIYGSGDAFKLLSQGFEQPIFDFSWIMASRSFSGTRDFHNTMKWNLFQNWTDKKRYGPKSGYKNGLGLDTNIQNPNLDADIGFWNAAGTTKIQSEISEAIFSSHRFVCDGRAWIRTKPTFKKSDIAVTRDGKPRRLYHANSVNLTGKSVNIGSSTLVEFDSDDDGQVDGWTNLNNLTDSFANKPQYYSVSKGENKTCPK</sequence>
<dbReference type="GO" id="GO:0016787">
    <property type="term" value="F:hydrolase activity"/>
    <property type="evidence" value="ECO:0007669"/>
    <property type="project" value="UniProtKB-KW"/>
</dbReference>
<dbReference type="Pfam" id="PF08924">
    <property type="entry name" value="Rv2525c_GlyHyd-like"/>
    <property type="match status" value="1"/>
</dbReference>
<evidence type="ECO:0000256" key="1">
    <source>
        <dbReference type="SAM" id="SignalP"/>
    </source>
</evidence>
<keyword evidence="4" id="KW-1185">Reference proteome</keyword>
<dbReference type="Gene3D" id="3.20.20.80">
    <property type="entry name" value="Glycosidases"/>
    <property type="match status" value="1"/>
</dbReference>
<dbReference type="EMBL" id="JBHTJV010000006">
    <property type="protein sequence ID" value="MFD0916504.1"/>
    <property type="molecule type" value="Genomic_DNA"/>
</dbReference>
<organism evidence="3 4">
    <name type="scientific">Pseudahrensia aquimaris</name>
    <dbReference type="NCBI Taxonomy" id="744461"/>
    <lineage>
        <taxon>Bacteria</taxon>
        <taxon>Pseudomonadati</taxon>
        <taxon>Pseudomonadota</taxon>
        <taxon>Alphaproteobacteria</taxon>
        <taxon>Hyphomicrobiales</taxon>
        <taxon>Ahrensiaceae</taxon>
        <taxon>Pseudahrensia</taxon>
    </lineage>
</organism>
<feature type="signal peptide" evidence="1">
    <location>
        <begin position="1"/>
        <end position="22"/>
    </location>
</feature>
<dbReference type="RefSeq" id="WP_377212367.1">
    <property type="nucleotide sequence ID" value="NZ_JBHTJV010000006.1"/>
</dbReference>
<accession>A0ABW3FF09</accession>
<comment type="caution">
    <text evidence="3">The sequence shown here is derived from an EMBL/GenBank/DDBJ whole genome shotgun (WGS) entry which is preliminary data.</text>
</comment>
<name>A0ABW3FF09_9HYPH</name>
<evidence type="ECO:0000313" key="4">
    <source>
        <dbReference type="Proteomes" id="UP001597101"/>
    </source>
</evidence>
<dbReference type="InterPro" id="IPR017853">
    <property type="entry name" value="GH"/>
</dbReference>
<dbReference type="SUPFAM" id="SSF51445">
    <property type="entry name" value="(Trans)glycosidases"/>
    <property type="match status" value="1"/>
</dbReference>
<evidence type="ECO:0000313" key="3">
    <source>
        <dbReference type="EMBL" id="MFD0916504.1"/>
    </source>
</evidence>
<keyword evidence="1" id="KW-0732">Signal</keyword>
<gene>
    <name evidence="3" type="ORF">ACFQ14_08800</name>
</gene>
<evidence type="ECO:0000259" key="2">
    <source>
        <dbReference type="Pfam" id="PF08924"/>
    </source>
</evidence>
<protein>
    <submittedName>
        <fullName evidence="3">Glycoside hydrolase domain-containing protein</fullName>
    </submittedName>
</protein>
<reference evidence="4" key="1">
    <citation type="journal article" date="2019" name="Int. J. Syst. Evol. Microbiol.">
        <title>The Global Catalogue of Microorganisms (GCM) 10K type strain sequencing project: providing services to taxonomists for standard genome sequencing and annotation.</title>
        <authorList>
            <consortium name="The Broad Institute Genomics Platform"/>
            <consortium name="The Broad Institute Genome Sequencing Center for Infectious Disease"/>
            <person name="Wu L."/>
            <person name="Ma J."/>
        </authorList>
    </citation>
    <scope>NUCLEOTIDE SEQUENCE [LARGE SCALE GENOMIC DNA]</scope>
    <source>
        <strain evidence="4">CCUG 60023</strain>
    </source>
</reference>